<evidence type="ECO:0000256" key="9">
    <source>
        <dbReference type="ARBA" id="ARBA00022989"/>
    </source>
</evidence>
<protein>
    <recommendedName>
        <fullName evidence="4">Cytochrome bo(3) ubiquinol oxidase subunit 3</fullName>
    </recommendedName>
    <alternativeName>
        <fullName evidence="15">Cytochrome o ubiquinol oxidase subunit 3</fullName>
    </alternativeName>
    <alternativeName>
        <fullName evidence="13">Oxidase bo(3) subunit 3</fullName>
    </alternativeName>
    <alternativeName>
        <fullName evidence="16">Ubiquinol oxidase polypeptide III</fullName>
    </alternativeName>
    <alternativeName>
        <fullName evidence="14">Ubiquinol oxidase subunit 3</fullName>
    </alternativeName>
</protein>
<sequence>MSTELSAPPADYTGYVEKEQHHDYGGDTVFGFWIYVLSDVILFATLFAVFAVLGGNYAGTPELKDLVELDYVLKGTALLLFSSFTFGIAILEANKGNIKGLFSWLGATWVLGAGFLAMEINEFIHFTEAGAAAWSSGAWSAFYALTGTHGLHVLAGLIWLIVLVFLIQKEGLTENNKVRLMCLSLFWHFLDIIWVCVFSVVYLMGVL</sequence>
<evidence type="ECO:0000256" key="12">
    <source>
        <dbReference type="ARBA" id="ARBA00025694"/>
    </source>
</evidence>
<dbReference type="GO" id="GO:0019646">
    <property type="term" value="P:aerobic electron transport chain"/>
    <property type="evidence" value="ECO:0007669"/>
    <property type="project" value="InterPro"/>
</dbReference>
<proteinExistence type="inferred from homology"/>
<feature type="transmembrane region" description="Helical" evidence="18">
    <location>
        <begin position="97"/>
        <end position="116"/>
    </location>
</feature>
<comment type="caution">
    <text evidence="20">The sequence shown here is derived from an EMBL/GenBank/DDBJ whole genome shotgun (WGS) entry which is preliminary data.</text>
</comment>
<evidence type="ECO:0000259" key="19">
    <source>
        <dbReference type="PROSITE" id="PS50253"/>
    </source>
</evidence>
<dbReference type="InterPro" id="IPR035973">
    <property type="entry name" value="Cyt_c_oxidase_su3-like_sf"/>
</dbReference>
<dbReference type="PANTHER" id="PTHR11403">
    <property type="entry name" value="CYTOCHROME C OXIDASE SUBUNIT III"/>
    <property type="match status" value="1"/>
</dbReference>
<dbReference type="GO" id="GO:0004129">
    <property type="term" value="F:cytochrome-c oxidase activity"/>
    <property type="evidence" value="ECO:0007669"/>
    <property type="project" value="InterPro"/>
</dbReference>
<comment type="similarity">
    <text evidence="2 17">Belongs to the cytochrome c oxidase subunit 3 family.</text>
</comment>
<reference evidence="20 21" key="1">
    <citation type="submission" date="2019-06" db="EMBL/GenBank/DDBJ databases">
        <title>Draft genome of Aliikangiella marina GYP-15.</title>
        <authorList>
            <person name="Wang G."/>
        </authorList>
    </citation>
    <scope>NUCLEOTIDE SEQUENCE [LARGE SCALE GENOMIC DNA]</scope>
    <source>
        <strain evidence="20 21">GYP-15</strain>
    </source>
</reference>
<evidence type="ECO:0000256" key="13">
    <source>
        <dbReference type="ARBA" id="ARBA00030072"/>
    </source>
</evidence>
<evidence type="ECO:0000256" key="10">
    <source>
        <dbReference type="ARBA" id="ARBA00023002"/>
    </source>
</evidence>
<dbReference type="InterPro" id="IPR024791">
    <property type="entry name" value="Cyt_c/ubiquinol_Oxase_su3"/>
</dbReference>
<feature type="domain" description="Heme-copper oxidase subunit III family profile" evidence="19">
    <location>
        <begin position="30"/>
        <end position="206"/>
    </location>
</feature>
<dbReference type="SUPFAM" id="SSF81452">
    <property type="entry name" value="Cytochrome c oxidase subunit III-like"/>
    <property type="match status" value="1"/>
</dbReference>
<evidence type="ECO:0000256" key="6">
    <source>
        <dbReference type="ARBA" id="ARBA00022475"/>
    </source>
</evidence>
<dbReference type="GO" id="GO:0005886">
    <property type="term" value="C:plasma membrane"/>
    <property type="evidence" value="ECO:0007669"/>
    <property type="project" value="UniProtKB-SubCell"/>
</dbReference>
<dbReference type="Gene3D" id="1.20.120.80">
    <property type="entry name" value="Cytochrome c oxidase, subunit III, four-helix bundle"/>
    <property type="match status" value="1"/>
</dbReference>
<dbReference type="Proteomes" id="UP000317839">
    <property type="component" value="Unassembled WGS sequence"/>
</dbReference>
<gene>
    <name evidence="20" type="primary">cyoC</name>
    <name evidence="20" type="ORF">FLL45_18055</name>
</gene>
<feature type="transmembrane region" description="Helical" evidence="18">
    <location>
        <begin position="180"/>
        <end position="204"/>
    </location>
</feature>
<dbReference type="PROSITE" id="PS50253">
    <property type="entry name" value="COX3"/>
    <property type="match status" value="1"/>
</dbReference>
<dbReference type="EMBL" id="VIKR01000005">
    <property type="protein sequence ID" value="TQV72124.1"/>
    <property type="molecule type" value="Genomic_DNA"/>
</dbReference>
<evidence type="ECO:0000256" key="18">
    <source>
        <dbReference type="SAM" id="Phobius"/>
    </source>
</evidence>
<evidence type="ECO:0000313" key="20">
    <source>
        <dbReference type="EMBL" id="TQV72124.1"/>
    </source>
</evidence>
<evidence type="ECO:0000256" key="5">
    <source>
        <dbReference type="ARBA" id="ARBA00022448"/>
    </source>
</evidence>
<dbReference type="CDD" id="cd02863">
    <property type="entry name" value="Ubiquinol_oxidase_III"/>
    <property type="match status" value="1"/>
</dbReference>
<name>A0A545T4H4_9GAMM</name>
<evidence type="ECO:0000256" key="1">
    <source>
        <dbReference type="ARBA" id="ARBA00004651"/>
    </source>
</evidence>
<keyword evidence="7 17" id="KW-0812">Transmembrane</keyword>
<dbReference type="FunFam" id="1.20.120.80:FF:000001">
    <property type="entry name" value="Cytochrome (Ubi)quinol oxidase subunit III"/>
    <property type="match status" value="1"/>
</dbReference>
<evidence type="ECO:0000256" key="4">
    <source>
        <dbReference type="ARBA" id="ARBA00014687"/>
    </source>
</evidence>
<keyword evidence="6" id="KW-1003">Cell membrane</keyword>
<accession>A0A545T4H4</accession>
<evidence type="ECO:0000256" key="17">
    <source>
        <dbReference type="RuleBase" id="RU003376"/>
    </source>
</evidence>
<dbReference type="InterPro" id="IPR000298">
    <property type="entry name" value="Cyt_c_oxidase-like_su3"/>
</dbReference>
<keyword evidence="10" id="KW-0560">Oxidoreductase</keyword>
<keyword evidence="9 18" id="KW-1133">Transmembrane helix</keyword>
<evidence type="ECO:0000313" key="21">
    <source>
        <dbReference type="Proteomes" id="UP000317839"/>
    </source>
</evidence>
<keyword evidence="21" id="KW-1185">Reference proteome</keyword>
<dbReference type="InterPro" id="IPR013833">
    <property type="entry name" value="Cyt_c_oxidase_su3_a-hlx"/>
</dbReference>
<evidence type="ECO:0000256" key="14">
    <source>
        <dbReference type="ARBA" id="ARBA00031884"/>
    </source>
</evidence>
<dbReference type="PANTHER" id="PTHR11403:SF2">
    <property type="entry name" value="CYTOCHROME BO(3) UBIQUINOL OXIDASE SUBUNIT 3"/>
    <property type="match status" value="1"/>
</dbReference>
<keyword evidence="11 18" id="KW-0472">Membrane</keyword>
<feature type="transmembrane region" description="Helical" evidence="18">
    <location>
        <begin position="151"/>
        <end position="168"/>
    </location>
</feature>
<dbReference type="Pfam" id="PF00510">
    <property type="entry name" value="COX3"/>
    <property type="match status" value="1"/>
</dbReference>
<comment type="function">
    <text evidence="12">Cytochrome bo(3) ubiquinol terminal oxidase is the component of the aerobic respiratory chain of E.coli that predominates when cells are grown at high aeration. Has proton pump activity across the membrane in addition to electron transfer, pumping 2 protons/electron.</text>
</comment>
<evidence type="ECO:0000256" key="8">
    <source>
        <dbReference type="ARBA" id="ARBA00022982"/>
    </source>
</evidence>
<evidence type="ECO:0000256" key="15">
    <source>
        <dbReference type="ARBA" id="ARBA00032189"/>
    </source>
</evidence>
<dbReference type="GO" id="GO:0009486">
    <property type="term" value="F:cytochrome bo3 ubiquinol oxidase activity"/>
    <property type="evidence" value="ECO:0007669"/>
    <property type="project" value="InterPro"/>
</dbReference>
<organism evidence="20 21">
    <name type="scientific">Aliikangiella marina</name>
    <dbReference type="NCBI Taxonomy" id="1712262"/>
    <lineage>
        <taxon>Bacteria</taxon>
        <taxon>Pseudomonadati</taxon>
        <taxon>Pseudomonadota</taxon>
        <taxon>Gammaproteobacteria</taxon>
        <taxon>Oceanospirillales</taxon>
        <taxon>Pleioneaceae</taxon>
        <taxon>Aliikangiella</taxon>
    </lineage>
</organism>
<feature type="transmembrane region" description="Helical" evidence="18">
    <location>
        <begin position="32"/>
        <end position="59"/>
    </location>
</feature>
<dbReference type="NCBIfam" id="TIGR02842">
    <property type="entry name" value="CyoC"/>
    <property type="match status" value="1"/>
</dbReference>
<evidence type="ECO:0000256" key="11">
    <source>
        <dbReference type="ARBA" id="ARBA00023136"/>
    </source>
</evidence>
<comment type="subcellular location">
    <subcellularLocation>
        <location evidence="1 17">Cell membrane</location>
        <topology evidence="1 17">Multi-pass membrane protein</topology>
    </subcellularLocation>
</comment>
<dbReference type="InterPro" id="IPR014206">
    <property type="entry name" value="Cyt_c_ubiqinol_oxidase_su3"/>
</dbReference>
<evidence type="ECO:0000256" key="3">
    <source>
        <dbReference type="ARBA" id="ARBA00011700"/>
    </source>
</evidence>
<keyword evidence="8" id="KW-0249">Electron transport</keyword>
<comment type="subunit">
    <text evidence="3">Heterooctamer of two A chains, two B chains, two C chains and two D chains.</text>
</comment>
<evidence type="ECO:0000256" key="2">
    <source>
        <dbReference type="ARBA" id="ARBA00010581"/>
    </source>
</evidence>
<evidence type="ECO:0000256" key="16">
    <source>
        <dbReference type="ARBA" id="ARBA00032717"/>
    </source>
</evidence>
<dbReference type="AlphaFoldDB" id="A0A545T4H4"/>
<keyword evidence="5" id="KW-0813">Transport</keyword>
<dbReference type="RefSeq" id="WP_142943452.1">
    <property type="nucleotide sequence ID" value="NZ_VIKR01000005.1"/>
</dbReference>
<evidence type="ECO:0000256" key="7">
    <source>
        <dbReference type="ARBA" id="ARBA00022692"/>
    </source>
</evidence>
<dbReference type="InterPro" id="IPR033946">
    <property type="entry name" value="Ubiquinol_oxase_su3_dom"/>
</dbReference>
<dbReference type="OrthoDB" id="9810850at2"/>
<feature type="transmembrane region" description="Helical" evidence="18">
    <location>
        <begin position="71"/>
        <end position="91"/>
    </location>
</feature>